<sequence>IFSFVATYVVIFMQFLSAEKN</sequence>
<dbReference type="Proteomes" id="UP000711488">
    <property type="component" value="Unassembled WGS sequence"/>
</dbReference>
<protein>
    <submittedName>
        <fullName evidence="1">Gustatory receptor 116</fullName>
    </submittedName>
</protein>
<keyword evidence="1" id="KW-0675">Receptor</keyword>
<feature type="non-terminal residue" evidence="1">
    <location>
        <position position="1"/>
    </location>
</feature>
<comment type="caution">
    <text evidence="1">The sequence shown here is derived from an EMBL/GenBank/DDBJ whole genome shotgun (WGS) entry which is preliminary data.</text>
</comment>
<gene>
    <name evidence="1" type="ORF">HAZT_HAZT001686</name>
</gene>
<accession>A0A6A0HB19</accession>
<proteinExistence type="predicted"/>
<organism evidence="1">
    <name type="scientific">Hyalella azteca</name>
    <name type="common">Amphipod</name>
    <dbReference type="NCBI Taxonomy" id="294128"/>
    <lineage>
        <taxon>Eukaryota</taxon>
        <taxon>Metazoa</taxon>
        <taxon>Ecdysozoa</taxon>
        <taxon>Arthropoda</taxon>
        <taxon>Crustacea</taxon>
        <taxon>Multicrustacea</taxon>
        <taxon>Malacostraca</taxon>
        <taxon>Eumalacostraca</taxon>
        <taxon>Peracarida</taxon>
        <taxon>Amphipoda</taxon>
        <taxon>Senticaudata</taxon>
        <taxon>Talitrida</taxon>
        <taxon>Talitroidea</taxon>
        <taxon>Hyalellidae</taxon>
        <taxon>Hyalella</taxon>
    </lineage>
</organism>
<reference evidence="1" key="3">
    <citation type="submission" date="2019-06" db="EMBL/GenBank/DDBJ databases">
        <authorList>
            <person name="Poynton C."/>
            <person name="Hasenbein S."/>
            <person name="Benoit J.B."/>
            <person name="Sepulveda M.S."/>
            <person name="Poelchau M.F."/>
            <person name="Murali S.C."/>
            <person name="Chen S."/>
            <person name="Glastad K.M."/>
            <person name="Werren J.H."/>
            <person name="Vineis J.H."/>
            <person name="Bowen J.L."/>
            <person name="Friedrich M."/>
            <person name="Jones J."/>
            <person name="Robertson H.M."/>
            <person name="Feyereisen R."/>
            <person name="Mechler-Hickson A."/>
            <person name="Mathers N."/>
            <person name="Lee C.E."/>
            <person name="Colbourne J.K."/>
            <person name="Biales A."/>
            <person name="Johnston J.S."/>
            <person name="Wellborn G.A."/>
            <person name="Rosendale A.J."/>
            <person name="Cridge A.G."/>
            <person name="Munoz-Torres M.C."/>
            <person name="Bain P.A."/>
            <person name="Manny A.R."/>
            <person name="Major K.M."/>
            <person name="Lambert F.N."/>
            <person name="Vulpe C.D."/>
            <person name="Tuck P."/>
            <person name="Blalock B.J."/>
            <person name="Lin Y.-Y."/>
            <person name="Smith M.E."/>
            <person name="Ochoa-Acuna H."/>
            <person name="Chen M.-J.M."/>
            <person name="Childers C.P."/>
            <person name="Qu J."/>
            <person name="Dugan S."/>
            <person name="Lee S.L."/>
            <person name="Chao H."/>
            <person name="Dinh H."/>
            <person name="Han Y."/>
            <person name="Doddapaneni H."/>
            <person name="Worley K.C."/>
            <person name="Muzny D.M."/>
            <person name="Gibbs R.A."/>
            <person name="Richards S."/>
        </authorList>
    </citation>
    <scope>NUCLEOTIDE SEQUENCE</scope>
    <source>
        <strain evidence="1">HAZT.00-mixed</strain>
        <tissue evidence="1">Whole organism</tissue>
    </source>
</reference>
<dbReference type="AlphaFoldDB" id="A0A6A0HB19"/>
<name>A0A6A0HB19_HYAAZ</name>
<dbReference type="EMBL" id="JQDR03002691">
    <property type="protein sequence ID" value="KAA0202956.1"/>
    <property type="molecule type" value="Genomic_DNA"/>
</dbReference>
<evidence type="ECO:0000313" key="1">
    <source>
        <dbReference type="EMBL" id="KAA0202956.1"/>
    </source>
</evidence>
<reference evidence="1" key="2">
    <citation type="journal article" date="2018" name="Environ. Sci. Technol.">
        <title>The Toxicogenome of Hyalella azteca: A Model for Sediment Ecotoxicology and Evolutionary Toxicology.</title>
        <authorList>
            <person name="Poynton H.C."/>
            <person name="Hasenbein S."/>
            <person name="Benoit J.B."/>
            <person name="Sepulveda M.S."/>
            <person name="Poelchau M.F."/>
            <person name="Hughes D.S.T."/>
            <person name="Murali S.C."/>
            <person name="Chen S."/>
            <person name="Glastad K.M."/>
            <person name="Goodisman M.A.D."/>
            <person name="Werren J.H."/>
            <person name="Vineis J.H."/>
            <person name="Bowen J.L."/>
            <person name="Friedrich M."/>
            <person name="Jones J."/>
            <person name="Robertson H.M."/>
            <person name="Feyereisen R."/>
            <person name="Mechler-Hickson A."/>
            <person name="Mathers N."/>
            <person name="Lee C.E."/>
            <person name="Colbourne J.K."/>
            <person name="Biales A."/>
            <person name="Johnston J.S."/>
            <person name="Wellborn G.A."/>
            <person name="Rosendale A.J."/>
            <person name="Cridge A.G."/>
            <person name="Munoz-Torres M.C."/>
            <person name="Bain P.A."/>
            <person name="Manny A.R."/>
            <person name="Major K.M."/>
            <person name="Lambert F.N."/>
            <person name="Vulpe C.D."/>
            <person name="Tuck P."/>
            <person name="Blalock B.J."/>
            <person name="Lin Y.Y."/>
            <person name="Smith M.E."/>
            <person name="Ochoa-Acuna H."/>
            <person name="Chen M.M."/>
            <person name="Childers C.P."/>
            <person name="Qu J."/>
            <person name="Dugan S."/>
            <person name="Lee S.L."/>
            <person name="Chao H."/>
            <person name="Dinh H."/>
            <person name="Han Y."/>
            <person name="Doddapaneni H."/>
            <person name="Worley K.C."/>
            <person name="Muzny D.M."/>
            <person name="Gibbs R.A."/>
            <person name="Richards S."/>
        </authorList>
    </citation>
    <scope>NUCLEOTIDE SEQUENCE</scope>
    <source>
        <strain evidence="1">HAZT.00-mixed</strain>
        <tissue evidence="1">Whole organism</tissue>
    </source>
</reference>
<reference evidence="1" key="1">
    <citation type="submission" date="2014-08" db="EMBL/GenBank/DDBJ databases">
        <authorList>
            <person name="Murali S."/>
            <person name="Richards S."/>
            <person name="Bandaranaike D."/>
            <person name="Bellair M."/>
            <person name="Blankenburg K."/>
            <person name="Chao H."/>
            <person name="Dinh H."/>
            <person name="Doddapaneni H."/>
            <person name="Dugan-Rocha S."/>
            <person name="Elkadiri S."/>
            <person name="Gnanaolivu R."/>
            <person name="Hughes D."/>
            <person name="Lee S."/>
            <person name="Li M."/>
            <person name="Ming W."/>
            <person name="Munidasa M."/>
            <person name="Muniz J."/>
            <person name="Nguyen L."/>
            <person name="Osuji N."/>
            <person name="Pu L.-L."/>
            <person name="Puazo M."/>
            <person name="Skinner E."/>
            <person name="Qu C."/>
            <person name="Quiroz J."/>
            <person name="Raj R."/>
            <person name="Weissenberger G."/>
            <person name="Xin Y."/>
            <person name="Zou X."/>
            <person name="Han Y."/>
            <person name="Worley K."/>
            <person name="Muzny D."/>
            <person name="Gibbs R."/>
        </authorList>
    </citation>
    <scope>NUCLEOTIDE SEQUENCE</scope>
    <source>
        <strain evidence="1">HAZT.00-mixed</strain>
        <tissue evidence="1">Whole organism</tissue>
    </source>
</reference>